<comment type="subcellular location">
    <subcellularLocation>
        <location evidence="2">Cell membrane</location>
        <topology evidence="2">Multi-pass membrane protein</topology>
    </subcellularLocation>
</comment>
<gene>
    <name evidence="18" type="ORF">AACH11_09550</name>
</gene>
<keyword evidence="4" id="KW-1003">Cell membrane</keyword>
<dbReference type="InterPro" id="IPR033463">
    <property type="entry name" value="sCache_3"/>
</dbReference>
<protein>
    <recommendedName>
        <fullName evidence="3">histidine kinase</fullName>
        <ecNumber evidence="3">2.7.13.3</ecNumber>
    </recommendedName>
</protein>
<evidence type="ECO:0000313" key="19">
    <source>
        <dbReference type="Proteomes" id="UP001368500"/>
    </source>
</evidence>
<feature type="region of interest" description="Disordered" evidence="14">
    <location>
        <begin position="147"/>
        <end position="176"/>
    </location>
</feature>
<dbReference type="InterPro" id="IPR036097">
    <property type="entry name" value="HisK_dim/P_sf"/>
</dbReference>
<keyword evidence="19" id="KW-1185">Reference proteome</keyword>
<dbReference type="Gene3D" id="6.10.340.10">
    <property type="match status" value="1"/>
</dbReference>
<keyword evidence="7 15" id="KW-0812">Transmembrane</keyword>
<dbReference type="InterPro" id="IPR004358">
    <property type="entry name" value="Sig_transdc_His_kin-like_C"/>
</dbReference>
<dbReference type="CDD" id="cd06225">
    <property type="entry name" value="HAMP"/>
    <property type="match status" value="1"/>
</dbReference>
<feature type="compositionally biased region" description="Pro residues" evidence="14">
    <location>
        <begin position="77"/>
        <end position="89"/>
    </location>
</feature>
<evidence type="ECO:0000256" key="13">
    <source>
        <dbReference type="ARBA" id="ARBA00023136"/>
    </source>
</evidence>
<evidence type="ECO:0000256" key="5">
    <source>
        <dbReference type="ARBA" id="ARBA00022553"/>
    </source>
</evidence>
<comment type="caution">
    <text evidence="18">The sequence shown here is derived from an EMBL/GenBank/DDBJ whole genome shotgun (WGS) entry which is preliminary data.</text>
</comment>
<dbReference type="InterPro" id="IPR003660">
    <property type="entry name" value="HAMP_dom"/>
</dbReference>
<dbReference type="InterPro" id="IPR003594">
    <property type="entry name" value="HATPase_dom"/>
</dbReference>
<dbReference type="SUPFAM" id="SSF47384">
    <property type="entry name" value="Homodimeric domain of signal transducing histidine kinase"/>
    <property type="match status" value="1"/>
</dbReference>
<dbReference type="PANTHER" id="PTHR43065:SF10">
    <property type="entry name" value="PEROXIDE STRESS-ACTIVATED HISTIDINE KINASE MAK3"/>
    <property type="match status" value="1"/>
</dbReference>
<evidence type="ECO:0000256" key="10">
    <source>
        <dbReference type="ARBA" id="ARBA00022840"/>
    </source>
</evidence>
<name>A0ABU9B8I8_9BURK</name>
<keyword evidence="9" id="KW-0418">Kinase</keyword>
<evidence type="ECO:0000256" key="6">
    <source>
        <dbReference type="ARBA" id="ARBA00022679"/>
    </source>
</evidence>
<reference evidence="18 19" key="1">
    <citation type="submission" date="2024-04" db="EMBL/GenBank/DDBJ databases">
        <title>Novel species of the genus Ideonella isolated from streams.</title>
        <authorList>
            <person name="Lu H."/>
        </authorList>
    </citation>
    <scope>NUCLEOTIDE SEQUENCE [LARGE SCALE GENOMIC DNA]</scope>
    <source>
        <strain evidence="18 19">BYS139W</strain>
    </source>
</reference>
<dbReference type="Pfam" id="PF00672">
    <property type="entry name" value="HAMP"/>
    <property type="match status" value="1"/>
</dbReference>
<feature type="compositionally biased region" description="Low complexity" evidence="14">
    <location>
        <begin position="150"/>
        <end position="176"/>
    </location>
</feature>
<dbReference type="SMART" id="SM00388">
    <property type="entry name" value="HisKA"/>
    <property type="match status" value="1"/>
</dbReference>
<feature type="compositionally biased region" description="Basic and acidic residues" evidence="14">
    <location>
        <begin position="96"/>
        <end position="116"/>
    </location>
</feature>
<dbReference type="Pfam" id="PF02518">
    <property type="entry name" value="HATPase_c"/>
    <property type="match status" value="1"/>
</dbReference>
<feature type="transmembrane region" description="Helical" evidence="15">
    <location>
        <begin position="381"/>
        <end position="403"/>
    </location>
</feature>
<feature type="domain" description="Histidine kinase" evidence="16">
    <location>
        <begin position="502"/>
        <end position="716"/>
    </location>
</feature>
<keyword evidence="11 15" id="KW-1133">Transmembrane helix</keyword>
<feature type="region of interest" description="Disordered" evidence="14">
    <location>
        <begin position="74"/>
        <end position="116"/>
    </location>
</feature>
<keyword evidence="6" id="KW-0808">Transferase</keyword>
<dbReference type="InterPro" id="IPR029151">
    <property type="entry name" value="Sensor-like_sf"/>
</dbReference>
<dbReference type="InterPro" id="IPR005467">
    <property type="entry name" value="His_kinase_dom"/>
</dbReference>
<evidence type="ECO:0000256" key="1">
    <source>
        <dbReference type="ARBA" id="ARBA00000085"/>
    </source>
</evidence>
<evidence type="ECO:0000313" key="18">
    <source>
        <dbReference type="EMBL" id="MEK8026202.1"/>
    </source>
</evidence>
<proteinExistence type="predicted"/>
<dbReference type="Gene3D" id="3.30.565.10">
    <property type="entry name" value="Histidine kinase-like ATPase, C-terminal domain"/>
    <property type="match status" value="1"/>
</dbReference>
<comment type="catalytic activity">
    <reaction evidence="1">
        <text>ATP + protein L-histidine = ADP + protein N-phospho-L-histidine.</text>
        <dbReference type="EC" id="2.7.13.3"/>
    </reaction>
</comment>
<evidence type="ECO:0000256" key="11">
    <source>
        <dbReference type="ARBA" id="ARBA00022989"/>
    </source>
</evidence>
<dbReference type="RefSeq" id="WP_341373983.1">
    <property type="nucleotide sequence ID" value="NZ_JBBUTF010000007.1"/>
</dbReference>
<keyword evidence="8" id="KW-0547">Nucleotide-binding</keyword>
<keyword evidence="10" id="KW-0067">ATP-binding</keyword>
<dbReference type="PRINTS" id="PR00344">
    <property type="entry name" value="BCTRLSENSOR"/>
</dbReference>
<dbReference type="SMART" id="SM00387">
    <property type="entry name" value="HATPase_c"/>
    <property type="match status" value="1"/>
</dbReference>
<evidence type="ECO:0000256" key="12">
    <source>
        <dbReference type="ARBA" id="ARBA00023012"/>
    </source>
</evidence>
<evidence type="ECO:0000256" key="4">
    <source>
        <dbReference type="ARBA" id="ARBA00022475"/>
    </source>
</evidence>
<evidence type="ECO:0000256" key="15">
    <source>
        <dbReference type="SAM" id="Phobius"/>
    </source>
</evidence>
<sequence length="718" mass="77264">MRRKLLALVLLPLGLVLPLLGLLALWWSALAWDRLLITKVRTDLAGASVSFEQLLDSVGHSTAAVAESAALAAWLQPPRPRPQPEPLPRATPARQRSGDGREGADARAHPEPGEHAPDTAAALTAWLDAERQRHGLDWLQWHAGATFPVTSGATSGTTSDTTSGTHESSEATDPTAAFARTPTAASARAPGPRPIPGADLAVLDAATVARLAPALRGQVSVPLLPTRNAAPTARRQEDRALVAEARWPVHDAAGRVRGVLHGGVLLNRNLRFIDALNDRIYPPDALPFGSRGTATLFLGDVRVSTNVRLFGGEARERAIGTRVSQQVHDAVLRDGRTWLQRAFVVDDWYVSAYRPLHDARGQRIGMLYVGFLERPFIWLKWTLLGALAAVLGLAMWGAGWLALRASAAFSAPLERMAHTMREVEAGHGTARVGPLAQTDEIGTLARHLDHLLDTVDAKTRDLQRWNAELDAQVAARTRALEQAQAGLVRRERLATIGQLTAGIAHEVNNPIAVIQGNLDLVRALLPPPAAAQVRTELALVDEQIARIQRIITQLLQFARPGEAAATAAQPLDVTALVDDSLRLVAHLTVPGRLVITRDLRSRRIALGNRLELQQVLVNLLVNALQAMDGQGELTLRSGDEDDGRIAVQVGDSGPGLGPAVLAELFQPFRTHKHDGNGLGLWISRGIVERHGGELTAADREDGRPGAVFTLRLQARAPG</sequence>
<keyword evidence="13 15" id="KW-0472">Membrane</keyword>
<evidence type="ECO:0000256" key="14">
    <source>
        <dbReference type="SAM" id="MobiDB-lite"/>
    </source>
</evidence>
<keyword evidence="5" id="KW-0597">Phosphoprotein</keyword>
<dbReference type="PROSITE" id="PS50885">
    <property type="entry name" value="HAMP"/>
    <property type="match status" value="1"/>
</dbReference>
<dbReference type="SUPFAM" id="SSF158472">
    <property type="entry name" value="HAMP domain-like"/>
    <property type="match status" value="1"/>
</dbReference>
<dbReference type="EC" id="2.7.13.3" evidence="3"/>
<evidence type="ECO:0000256" key="8">
    <source>
        <dbReference type="ARBA" id="ARBA00022741"/>
    </source>
</evidence>
<dbReference type="EMBL" id="JBBUTF010000007">
    <property type="protein sequence ID" value="MEK8026202.1"/>
    <property type="molecule type" value="Genomic_DNA"/>
</dbReference>
<dbReference type="InterPro" id="IPR036890">
    <property type="entry name" value="HATPase_C_sf"/>
</dbReference>
<dbReference type="Proteomes" id="UP001368500">
    <property type="component" value="Unassembled WGS sequence"/>
</dbReference>
<accession>A0ABU9B8I8</accession>
<evidence type="ECO:0000256" key="2">
    <source>
        <dbReference type="ARBA" id="ARBA00004651"/>
    </source>
</evidence>
<dbReference type="PANTHER" id="PTHR43065">
    <property type="entry name" value="SENSOR HISTIDINE KINASE"/>
    <property type="match status" value="1"/>
</dbReference>
<evidence type="ECO:0000256" key="9">
    <source>
        <dbReference type="ARBA" id="ARBA00022777"/>
    </source>
</evidence>
<dbReference type="SUPFAM" id="SSF55874">
    <property type="entry name" value="ATPase domain of HSP90 chaperone/DNA topoisomerase II/histidine kinase"/>
    <property type="match status" value="1"/>
</dbReference>
<evidence type="ECO:0000259" key="17">
    <source>
        <dbReference type="PROSITE" id="PS50885"/>
    </source>
</evidence>
<evidence type="ECO:0000256" key="3">
    <source>
        <dbReference type="ARBA" id="ARBA00012438"/>
    </source>
</evidence>
<dbReference type="CDD" id="cd00082">
    <property type="entry name" value="HisKA"/>
    <property type="match status" value="1"/>
</dbReference>
<dbReference type="Gene3D" id="1.10.287.130">
    <property type="match status" value="1"/>
</dbReference>
<keyword evidence="12" id="KW-0902">Two-component regulatory system</keyword>
<dbReference type="Pfam" id="PF00512">
    <property type="entry name" value="HisKA"/>
    <property type="match status" value="1"/>
</dbReference>
<dbReference type="PROSITE" id="PS50109">
    <property type="entry name" value="HIS_KIN"/>
    <property type="match status" value="1"/>
</dbReference>
<dbReference type="SMART" id="SM00304">
    <property type="entry name" value="HAMP"/>
    <property type="match status" value="1"/>
</dbReference>
<organism evidence="18 19">
    <name type="scientific">Pseudaquabacterium rugosum</name>
    <dbReference type="NCBI Taxonomy" id="2984194"/>
    <lineage>
        <taxon>Bacteria</taxon>
        <taxon>Pseudomonadati</taxon>
        <taxon>Pseudomonadota</taxon>
        <taxon>Betaproteobacteria</taxon>
        <taxon>Burkholderiales</taxon>
        <taxon>Sphaerotilaceae</taxon>
        <taxon>Pseudaquabacterium</taxon>
    </lineage>
</organism>
<dbReference type="InterPro" id="IPR003661">
    <property type="entry name" value="HisK_dim/P_dom"/>
</dbReference>
<feature type="domain" description="HAMP" evidence="17">
    <location>
        <begin position="407"/>
        <end position="460"/>
    </location>
</feature>
<dbReference type="SUPFAM" id="SSF103190">
    <property type="entry name" value="Sensory domain-like"/>
    <property type="match status" value="1"/>
</dbReference>
<evidence type="ECO:0000259" key="16">
    <source>
        <dbReference type="PROSITE" id="PS50109"/>
    </source>
</evidence>
<dbReference type="Pfam" id="PF17202">
    <property type="entry name" value="sCache_3_3"/>
    <property type="match status" value="1"/>
</dbReference>
<evidence type="ECO:0000256" key="7">
    <source>
        <dbReference type="ARBA" id="ARBA00022692"/>
    </source>
</evidence>